<dbReference type="Gene3D" id="1.10.10.10">
    <property type="entry name" value="Winged helix-like DNA-binding domain superfamily/Winged helix DNA-binding domain"/>
    <property type="match status" value="1"/>
</dbReference>
<dbReference type="RefSeq" id="WP_184813827.1">
    <property type="nucleotide sequence ID" value="NZ_JACHJQ010000006.1"/>
</dbReference>
<dbReference type="InterPro" id="IPR011990">
    <property type="entry name" value="TPR-like_helical_dom_sf"/>
</dbReference>
<dbReference type="InterPro" id="IPR027417">
    <property type="entry name" value="P-loop_NTPase"/>
</dbReference>
<evidence type="ECO:0000256" key="3">
    <source>
        <dbReference type="PROSITE-ProRule" id="PRU01091"/>
    </source>
</evidence>
<dbReference type="GO" id="GO:0043531">
    <property type="term" value="F:ADP binding"/>
    <property type="evidence" value="ECO:0007669"/>
    <property type="project" value="InterPro"/>
</dbReference>
<evidence type="ECO:0000256" key="2">
    <source>
        <dbReference type="ARBA" id="ARBA00023125"/>
    </source>
</evidence>
<sequence>MLGILGTTALMLDGSADDTWGKPRERAVLATLVVHANQVVPVDKLLKWVWPQDKPAPANPGPTFHTYATRIRRALERLPSPPKLRAAQGGYRLEVDRSSIDIHRFRDLVADARTCADANPARVIDLVERAVWLWRGEPLADLASEPARAFRERLLHNEWLAAHTIRVRALIDLGRYDEAVTALDDLLADYPNDVHLAKLRLTALYGWGRIPEATRFYIATRKRLRGDGEDHAAELLRQHHSELAGGQPVPNPPRPTEVPHQLRHDLPDFIGRCEQLAALDEAAAGQSGVVLLEGSGGVGKTALAVHWAHRVRSRFPDGELMVDLFGFSERGAVVEPAAVVDDFLIALGQRPDQLLDQRQRAQLLSRLLAGRRTLVILDNARDTDHVRDLVALLSSCMVVVTSRQRLSRLRVATGARRIAVRPMSPAESAELLSTHTSAPIPDDHRLVELCGGLPLMITVLADELAGKSVEQLDEFAVRLNRRNLLMTVGEHGEGPPPGEACFSSSYRALGQPERRLFRLLALHPGPDMSVDVAYACDGRTPAQTTRSLLALAGAHMIEQADELDRFRMHDLVADYAAYRLDRDEQAETREAARDRLFGFYIAAATEAACLLYPGYLTPPNQPTSDRLPFLTPTDALNWFHRERTNLTAVIRHAHETGHHDHVWRLTDPVATFFDRSGCTIESRAVYSLAASSARTIGDPGGETSALVGLGMAEITIGAYVPAREHLEAALVVAERADLDRGRTVVLHQLGQLAARQGEPAEALRLFERGLAIAEAVGDHQGVSWFHVAIGGVLRTIDRHREAVEHLHEARWQARRLGEKSAETHCLLELGSISRELCDYEVAAAHCESALSMAESVPDLAAVARACVALCRTNRDRRRFDAAIRFGRRAVEVLRGSQNLAGQADAAEVLGDALHAGGELDQALSIWRQAADLHDYTGAPGRATGVHAKINEAFQVAERTVPLARADSAGHDFVTDPPQWVVPPESVT</sequence>
<comment type="similarity">
    <text evidence="1">Belongs to the AfsR/DnrI/RedD regulatory family.</text>
</comment>
<feature type="domain" description="OmpR/PhoB-type" evidence="4">
    <location>
        <begin position="1"/>
        <end position="95"/>
    </location>
</feature>
<dbReference type="EMBL" id="JACHJQ010000006">
    <property type="protein sequence ID" value="MBB4909763.1"/>
    <property type="molecule type" value="Genomic_DNA"/>
</dbReference>
<dbReference type="SMART" id="SM00028">
    <property type="entry name" value="TPR"/>
    <property type="match status" value="6"/>
</dbReference>
<dbReference type="InterPro" id="IPR001867">
    <property type="entry name" value="OmpR/PhoB-type_DNA-bd"/>
</dbReference>
<dbReference type="Pfam" id="PF03704">
    <property type="entry name" value="BTAD"/>
    <property type="match status" value="1"/>
</dbReference>
<dbReference type="InterPro" id="IPR005158">
    <property type="entry name" value="BTAD"/>
</dbReference>
<dbReference type="PANTHER" id="PTHR47691:SF3">
    <property type="entry name" value="HTH-TYPE TRANSCRIPTIONAL REGULATOR RV0890C-RELATED"/>
    <property type="match status" value="1"/>
</dbReference>
<dbReference type="GO" id="GO:0006355">
    <property type="term" value="P:regulation of DNA-templated transcription"/>
    <property type="evidence" value="ECO:0007669"/>
    <property type="project" value="InterPro"/>
</dbReference>
<dbReference type="PRINTS" id="PR00364">
    <property type="entry name" value="DISEASERSIST"/>
</dbReference>
<evidence type="ECO:0000256" key="1">
    <source>
        <dbReference type="ARBA" id="ARBA00005820"/>
    </source>
</evidence>
<dbReference type="Proteomes" id="UP000520767">
    <property type="component" value="Unassembled WGS sequence"/>
</dbReference>
<dbReference type="GO" id="GO:0000160">
    <property type="term" value="P:phosphorelay signal transduction system"/>
    <property type="evidence" value="ECO:0007669"/>
    <property type="project" value="InterPro"/>
</dbReference>
<dbReference type="Pfam" id="PF07721">
    <property type="entry name" value="TPR_4"/>
    <property type="match status" value="1"/>
</dbReference>
<dbReference type="PANTHER" id="PTHR47691">
    <property type="entry name" value="REGULATOR-RELATED"/>
    <property type="match status" value="1"/>
</dbReference>
<organism evidence="5 6">
    <name type="scientific">Actinophytocola algeriensis</name>
    <dbReference type="NCBI Taxonomy" id="1768010"/>
    <lineage>
        <taxon>Bacteria</taxon>
        <taxon>Bacillati</taxon>
        <taxon>Actinomycetota</taxon>
        <taxon>Actinomycetes</taxon>
        <taxon>Pseudonocardiales</taxon>
        <taxon>Pseudonocardiaceae</taxon>
    </lineage>
</organism>
<name>A0A7W7VGW1_9PSEU</name>
<dbReference type="GO" id="GO:0042802">
    <property type="term" value="F:identical protein binding"/>
    <property type="evidence" value="ECO:0007669"/>
    <property type="project" value="InterPro"/>
</dbReference>
<dbReference type="SUPFAM" id="SSF48452">
    <property type="entry name" value="TPR-like"/>
    <property type="match status" value="2"/>
</dbReference>
<dbReference type="SMART" id="SM01043">
    <property type="entry name" value="BTAD"/>
    <property type="match status" value="1"/>
</dbReference>
<dbReference type="InterPro" id="IPR016032">
    <property type="entry name" value="Sig_transdc_resp-reg_C-effctor"/>
</dbReference>
<dbReference type="InterPro" id="IPR036388">
    <property type="entry name" value="WH-like_DNA-bd_sf"/>
</dbReference>
<proteinExistence type="inferred from homology"/>
<reference evidence="5 6" key="1">
    <citation type="submission" date="2020-08" db="EMBL/GenBank/DDBJ databases">
        <title>Genomic Encyclopedia of Type Strains, Phase III (KMG-III): the genomes of soil and plant-associated and newly described type strains.</title>
        <authorList>
            <person name="Whitman W."/>
        </authorList>
    </citation>
    <scope>NUCLEOTIDE SEQUENCE [LARGE SCALE GENOMIC DNA]</scope>
    <source>
        <strain evidence="5 6">CECT 8960</strain>
    </source>
</reference>
<feature type="DNA-binding region" description="OmpR/PhoB-type" evidence="3">
    <location>
        <begin position="1"/>
        <end position="95"/>
    </location>
</feature>
<dbReference type="Pfam" id="PF00931">
    <property type="entry name" value="NB-ARC"/>
    <property type="match status" value="1"/>
</dbReference>
<dbReference type="GO" id="GO:0003677">
    <property type="term" value="F:DNA binding"/>
    <property type="evidence" value="ECO:0007669"/>
    <property type="project" value="UniProtKB-UniRule"/>
</dbReference>
<dbReference type="PROSITE" id="PS51755">
    <property type="entry name" value="OMPR_PHOB"/>
    <property type="match status" value="1"/>
</dbReference>
<gene>
    <name evidence="5" type="ORF">FHR82_006021</name>
</gene>
<dbReference type="AlphaFoldDB" id="A0A7W7VGW1"/>
<dbReference type="InterPro" id="IPR002182">
    <property type="entry name" value="NB-ARC"/>
</dbReference>
<dbReference type="InterPro" id="IPR011717">
    <property type="entry name" value="TPR-4"/>
</dbReference>
<comment type="caution">
    <text evidence="5">The sequence shown here is derived from an EMBL/GenBank/DDBJ whole genome shotgun (WGS) entry which is preliminary data.</text>
</comment>
<dbReference type="InterPro" id="IPR019734">
    <property type="entry name" value="TPR_rpt"/>
</dbReference>
<keyword evidence="2 3" id="KW-0238">DNA-binding</keyword>
<dbReference type="Gene3D" id="3.40.50.300">
    <property type="entry name" value="P-loop containing nucleotide triphosphate hydrolases"/>
    <property type="match status" value="1"/>
</dbReference>
<protein>
    <submittedName>
        <fullName evidence="5">DNA-binding SARP family transcriptional activator</fullName>
    </submittedName>
</protein>
<evidence type="ECO:0000313" key="5">
    <source>
        <dbReference type="EMBL" id="MBB4909763.1"/>
    </source>
</evidence>
<dbReference type="Pfam" id="PF13424">
    <property type="entry name" value="TPR_12"/>
    <property type="match status" value="1"/>
</dbReference>
<dbReference type="SMART" id="SM00862">
    <property type="entry name" value="Trans_reg_C"/>
    <property type="match status" value="1"/>
</dbReference>
<dbReference type="SUPFAM" id="SSF46894">
    <property type="entry name" value="C-terminal effector domain of the bipartite response regulators"/>
    <property type="match status" value="1"/>
</dbReference>
<evidence type="ECO:0000313" key="6">
    <source>
        <dbReference type="Proteomes" id="UP000520767"/>
    </source>
</evidence>
<accession>A0A7W7VGW1</accession>
<keyword evidence="6" id="KW-1185">Reference proteome</keyword>
<dbReference type="Gene3D" id="1.25.40.10">
    <property type="entry name" value="Tetratricopeptide repeat domain"/>
    <property type="match status" value="2"/>
</dbReference>
<dbReference type="SUPFAM" id="SSF52540">
    <property type="entry name" value="P-loop containing nucleoside triphosphate hydrolases"/>
    <property type="match status" value="1"/>
</dbReference>
<evidence type="ECO:0000259" key="4">
    <source>
        <dbReference type="PROSITE" id="PS51755"/>
    </source>
</evidence>